<proteinExistence type="predicted"/>
<dbReference type="Proteomes" id="UP001302274">
    <property type="component" value="Unassembled WGS sequence"/>
</dbReference>
<protein>
    <submittedName>
        <fullName evidence="2">Uncharacterized protein</fullName>
    </submittedName>
</protein>
<feature type="chain" id="PRO_5046905646" evidence="1">
    <location>
        <begin position="19"/>
        <end position="137"/>
    </location>
</feature>
<dbReference type="EMBL" id="JAYGJQ010000003">
    <property type="protein sequence ID" value="MEA9358247.1"/>
    <property type="molecule type" value="Genomic_DNA"/>
</dbReference>
<keyword evidence="1" id="KW-0732">Signal</keyword>
<accession>A0ABU5W088</accession>
<organism evidence="2 3">
    <name type="scientific">Bacteriovorax antarcticus</name>
    <dbReference type="NCBI Taxonomy" id="3088717"/>
    <lineage>
        <taxon>Bacteria</taxon>
        <taxon>Pseudomonadati</taxon>
        <taxon>Bdellovibrionota</taxon>
        <taxon>Bacteriovoracia</taxon>
        <taxon>Bacteriovoracales</taxon>
        <taxon>Bacteriovoracaceae</taxon>
        <taxon>Bacteriovorax</taxon>
    </lineage>
</organism>
<gene>
    <name evidence="2" type="ORF">SHI21_18575</name>
</gene>
<dbReference type="RefSeq" id="WP_323578570.1">
    <property type="nucleotide sequence ID" value="NZ_JAYGJQ010000003.1"/>
</dbReference>
<reference evidence="2 3" key="1">
    <citation type="submission" date="2023-11" db="EMBL/GenBank/DDBJ databases">
        <title>A Novel Polar Bacteriovorax (B. antarcticus) Isolated from the Biocrust in Antarctica.</title>
        <authorList>
            <person name="Mun W."/>
            <person name="Choi S.Y."/>
            <person name="Mitchell R.J."/>
        </authorList>
    </citation>
    <scope>NUCLEOTIDE SEQUENCE [LARGE SCALE GENOMIC DNA]</scope>
    <source>
        <strain evidence="2 3">PP10</strain>
    </source>
</reference>
<comment type="caution">
    <text evidence="2">The sequence shown here is derived from an EMBL/GenBank/DDBJ whole genome shotgun (WGS) entry which is preliminary data.</text>
</comment>
<evidence type="ECO:0000313" key="3">
    <source>
        <dbReference type="Proteomes" id="UP001302274"/>
    </source>
</evidence>
<feature type="signal peptide" evidence="1">
    <location>
        <begin position="1"/>
        <end position="18"/>
    </location>
</feature>
<evidence type="ECO:0000256" key="1">
    <source>
        <dbReference type="SAM" id="SignalP"/>
    </source>
</evidence>
<sequence>MKNFLIASALILPMTGFANTISFKCQSIDVQGIHKFDAEGIVSVDDVNNVEGVVSLHAEKAQSAQSVQTFEEVRVQGFIRHIEAGEVVATEFDQMVLTTNEPYLKSINLLLGYPDRLASKVFTIDNFSFRSNCKITK</sequence>
<name>A0ABU5W088_9BACT</name>
<evidence type="ECO:0000313" key="2">
    <source>
        <dbReference type="EMBL" id="MEA9358247.1"/>
    </source>
</evidence>
<keyword evidence="3" id="KW-1185">Reference proteome</keyword>